<accession>A0A7S3V2R0</accession>
<dbReference type="Gene3D" id="3.40.50.300">
    <property type="entry name" value="P-loop containing nucleotide triphosphate hydrolases"/>
    <property type="match status" value="1"/>
</dbReference>
<gene>
    <name evidence="2" type="ORF">ASTO00021_LOCUS18092</name>
</gene>
<keyword evidence="1" id="KW-0812">Transmembrane</keyword>
<feature type="transmembrane region" description="Helical" evidence="1">
    <location>
        <begin position="24"/>
        <end position="45"/>
    </location>
</feature>
<evidence type="ECO:0000256" key="1">
    <source>
        <dbReference type="SAM" id="Phobius"/>
    </source>
</evidence>
<organism evidence="2">
    <name type="scientific">Aplanochytrium stocchinoi</name>
    <dbReference type="NCBI Taxonomy" id="215587"/>
    <lineage>
        <taxon>Eukaryota</taxon>
        <taxon>Sar</taxon>
        <taxon>Stramenopiles</taxon>
        <taxon>Bigyra</taxon>
        <taxon>Labyrinthulomycetes</taxon>
        <taxon>Thraustochytrida</taxon>
        <taxon>Thraustochytriidae</taxon>
        <taxon>Aplanochytrium</taxon>
    </lineage>
</organism>
<dbReference type="EMBL" id="HBIN01023490">
    <property type="protein sequence ID" value="CAE0448128.1"/>
    <property type="molecule type" value="Transcribed_RNA"/>
</dbReference>
<sequence length="335" mass="38252">MADETSYVSISEDKEKPGHQQTRFSTHLLMLLLVLISIVSIVLCFEMYKLQQENAEIVKVVETMASSGLNESYDVDAYTDSDRDRPQTEDIVWCDLCHDYDWVFILGTGRSGSTTILSMINSIPGFYLAGENGKAIEILYTLPFFGGNSRKEELVGTEVNPRGPYKHKHVNKDALHCTIQRYFRDIIGHSKNGKKFGVIGFKEIQVTNPEILDFMREAFPCARFVVNYRKDLKAQKRSKFQREVPISRLRRHTNSLLDWAKDNGDRTFILPLEDFSIPLFNKLLNWLGVSDCSYDSMLHANKGGYKDDVNAEMTGNCTYIRPTFDVNIDSTKAIL</sequence>
<reference evidence="2" key="1">
    <citation type="submission" date="2021-01" db="EMBL/GenBank/DDBJ databases">
        <authorList>
            <person name="Corre E."/>
            <person name="Pelletier E."/>
            <person name="Niang G."/>
            <person name="Scheremetjew M."/>
            <person name="Finn R."/>
            <person name="Kale V."/>
            <person name="Holt S."/>
            <person name="Cochrane G."/>
            <person name="Meng A."/>
            <person name="Brown T."/>
            <person name="Cohen L."/>
        </authorList>
    </citation>
    <scope>NUCLEOTIDE SEQUENCE</scope>
    <source>
        <strain evidence="2">GSBS06</strain>
    </source>
</reference>
<evidence type="ECO:0000313" key="2">
    <source>
        <dbReference type="EMBL" id="CAE0448128.1"/>
    </source>
</evidence>
<keyword evidence="1" id="KW-1133">Transmembrane helix</keyword>
<dbReference type="AlphaFoldDB" id="A0A7S3V2R0"/>
<protein>
    <recommendedName>
        <fullName evidence="3">Protein-tyrosine sulfotransferase</fullName>
    </recommendedName>
</protein>
<dbReference type="InterPro" id="IPR027417">
    <property type="entry name" value="P-loop_NTPase"/>
</dbReference>
<keyword evidence="1" id="KW-0472">Membrane</keyword>
<proteinExistence type="predicted"/>
<evidence type="ECO:0008006" key="3">
    <source>
        <dbReference type="Google" id="ProtNLM"/>
    </source>
</evidence>
<dbReference type="SUPFAM" id="SSF52540">
    <property type="entry name" value="P-loop containing nucleoside triphosphate hydrolases"/>
    <property type="match status" value="1"/>
</dbReference>
<name>A0A7S3V2R0_9STRA</name>